<evidence type="ECO:0000256" key="1">
    <source>
        <dbReference type="SAM" id="Phobius"/>
    </source>
</evidence>
<keyword evidence="4" id="KW-1185">Reference proteome</keyword>
<name>A0A5B8V066_9SPHI</name>
<feature type="chain" id="PRO_5022940066" evidence="2">
    <location>
        <begin position="19"/>
        <end position="215"/>
    </location>
</feature>
<evidence type="ECO:0000313" key="4">
    <source>
        <dbReference type="Proteomes" id="UP000321479"/>
    </source>
</evidence>
<keyword evidence="1" id="KW-1133">Transmembrane helix</keyword>
<dbReference type="RefSeq" id="WP_147032499.1">
    <property type="nucleotide sequence ID" value="NZ_CP042436.1"/>
</dbReference>
<dbReference type="Proteomes" id="UP000321479">
    <property type="component" value="Chromosome"/>
</dbReference>
<accession>A0A5B8V066</accession>
<sequence length="215" mass="24528">MKKLTLIFLIFYSAAAFCQHPYKQDLQSEAQIIFPDTPKVDFAGSATYYVCQKDQRIYFAQVIDLNKINPDSLNLRNRSGLYDQFIESVIKPENGKLFYKGDIESNGLKGISFNYTCVLKGNTYYAYQRAFHADKAIISYSVLSTDSLQSDDYVIKTFFDTFKLTPAKAAELNKKSGILAAVLMGAAAVFWVAIVIFLIKKLRKKKVYTWPDQRQ</sequence>
<organism evidence="3 4">
    <name type="scientific">Mucilaginibacter ginsenosidivorans</name>
    <dbReference type="NCBI Taxonomy" id="398053"/>
    <lineage>
        <taxon>Bacteria</taxon>
        <taxon>Pseudomonadati</taxon>
        <taxon>Bacteroidota</taxon>
        <taxon>Sphingobacteriia</taxon>
        <taxon>Sphingobacteriales</taxon>
        <taxon>Sphingobacteriaceae</taxon>
        <taxon>Mucilaginibacter</taxon>
    </lineage>
</organism>
<evidence type="ECO:0000313" key="3">
    <source>
        <dbReference type="EMBL" id="QEC63926.1"/>
    </source>
</evidence>
<keyword evidence="1" id="KW-0812">Transmembrane</keyword>
<keyword evidence="2" id="KW-0732">Signal</keyword>
<dbReference type="EMBL" id="CP042436">
    <property type="protein sequence ID" value="QEC63926.1"/>
    <property type="molecule type" value="Genomic_DNA"/>
</dbReference>
<dbReference type="AlphaFoldDB" id="A0A5B8V066"/>
<feature type="transmembrane region" description="Helical" evidence="1">
    <location>
        <begin position="178"/>
        <end position="199"/>
    </location>
</feature>
<protein>
    <submittedName>
        <fullName evidence="3">Uncharacterized protein</fullName>
    </submittedName>
</protein>
<dbReference type="OrthoDB" id="796931at2"/>
<keyword evidence="1" id="KW-0472">Membrane</keyword>
<evidence type="ECO:0000256" key="2">
    <source>
        <dbReference type="SAM" id="SignalP"/>
    </source>
</evidence>
<feature type="signal peptide" evidence="2">
    <location>
        <begin position="1"/>
        <end position="18"/>
    </location>
</feature>
<dbReference type="KEGG" id="mgin:FRZ54_15530"/>
<proteinExistence type="predicted"/>
<gene>
    <name evidence="3" type="ORF">FRZ54_15530</name>
</gene>
<reference evidence="3 4" key="1">
    <citation type="journal article" date="2017" name="Curr. Microbiol.">
        <title>Mucilaginibacter ginsenosidivorans sp. nov., Isolated from Soil of Ginseng Field.</title>
        <authorList>
            <person name="Kim M.M."/>
            <person name="Siddiqi M.Z."/>
            <person name="Im W.T."/>
        </authorList>
    </citation>
    <scope>NUCLEOTIDE SEQUENCE [LARGE SCALE GENOMIC DNA]</scope>
    <source>
        <strain evidence="3 4">Gsoil 3017</strain>
    </source>
</reference>